<protein>
    <recommendedName>
        <fullName evidence="4">Protein FAM136A</fullName>
    </recommendedName>
</protein>
<dbReference type="PANTHER" id="PTHR21096">
    <property type="entry name" value="PROTEIN FAM136A"/>
    <property type="match status" value="1"/>
</dbReference>
<dbReference type="Pfam" id="PF05811">
    <property type="entry name" value="DUF842"/>
    <property type="match status" value="1"/>
</dbReference>
<comment type="similarity">
    <text evidence="1">Belongs to the FAM136 family.</text>
</comment>
<proteinExistence type="inferred from homology"/>
<dbReference type="Proteomes" id="UP001497516">
    <property type="component" value="Chromosome 4"/>
</dbReference>
<dbReference type="InterPro" id="IPR008560">
    <property type="entry name" value="DUF842_euk"/>
</dbReference>
<sequence>MDHVAAASQAALQQQAQERMKRKLDEVNSTIQAQLHPVTDHINFTLQQAYFKCAYECFDRKRKQEEIASCIENCSVPVLTAQHKYEDEMAKFQERMRRSFMVCQDKYEAAMLQTAGPDAMNTLESCVDGAVKDNTSLIPHIVRKLKTSI</sequence>
<reference evidence="2 3" key="1">
    <citation type="submission" date="2024-04" db="EMBL/GenBank/DDBJ databases">
        <authorList>
            <person name="Fracassetti M."/>
        </authorList>
    </citation>
    <scope>NUCLEOTIDE SEQUENCE [LARGE SCALE GENOMIC DNA]</scope>
</reference>
<dbReference type="AlphaFoldDB" id="A0AAV2EEJ5"/>
<evidence type="ECO:0000256" key="1">
    <source>
        <dbReference type="ARBA" id="ARBA00009952"/>
    </source>
</evidence>
<dbReference type="EMBL" id="OZ034817">
    <property type="protein sequence ID" value="CAL1384179.1"/>
    <property type="molecule type" value="Genomic_DNA"/>
</dbReference>
<evidence type="ECO:0000313" key="2">
    <source>
        <dbReference type="EMBL" id="CAL1384179.1"/>
    </source>
</evidence>
<gene>
    <name evidence="2" type="ORF">LTRI10_LOCUS25406</name>
</gene>
<organism evidence="2 3">
    <name type="scientific">Linum trigynum</name>
    <dbReference type="NCBI Taxonomy" id="586398"/>
    <lineage>
        <taxon>Eukaryota</taxon>
        <taxon>Viridiplantae</taxon>
        <taxon>Streptophyta</taxon>
        <taxon>Embryophyta</taxon>
        <taxon>Tracheophyta</taxon>
        <taxon>Spermatophyta</taxon>
        <taxon>Magnoliopsida</taxon>
        <taxon>eudicotyledons</taxon>
        <taxon>Gunneridae</taxon>
        <taxon>Pentapetalae</taxon>
        <taxon>rosids</taxon>
        <taxon>fabids</taxon>
        <taxon>Malpighiales</taxon>
        <taxon>Linaceae</taxon>
        <taxon>Linum</taxon>
    </lineage>
</organism>
<evidence type="ECO:0000313" key="3">
    <source>
        <dbReference type="Proteomes" id="UP001497516"/>
    </source>
</evidence>
<dbReference type="PANTHER" id="PTHR21096:SF0">
    <property type="entry name" value="PROTEIN FAM136A"/>
    <property type="match status" value="1"/>
</dbReference>
<evidence type="ECO:0008006" key="4">
    <source>
        <dbReference type="Google" id="ProtNLM"/>
    </source>
</evidence>
<dbReference type="GO" id="GO:0005737">
    <property type="term" value="C:cytoplasm"/>
    <property type="evidence" value="ECO:0007669"/>
    <property type="project" value="TreeGrafter"/>
</dbReference>
<accession>A0AAV2EEJ5</accession>
<keyword evidence="3" id="KW-1185">Reference proteome</keyword>
<name>A0AAV2EEJ5_9ROSI</name>